<dbReference type="EMBL" id="BJUN01000066">
    <property type="protein sequence ID" value="GEK60364.1"/>
    <property type="molecule type" value="Genomic_DNA"/>
</dbReference>
<dbReference type="SUPFAM" id="SSF46689">
    <property type="entry name" value="Homeodomain-like"/>
    <property type="match status" value="1"/>
</dbReference>
<dbReference type="InterPro" id="IPR055247">
    <property type="entry name" value="InsJ-like_HTH"/>
</dbReference>
<gene>
    <name evidence="2" type="ORF">MHA01_32690</name>
</gene>
<name>A0A510YAF9_MARHA</name>
<organism evidence="2 3">
    <name type="scientific">Marinococcus halophilus</name>
    <dbReference type="NCBI Taxonomy" id="1371"/>
    <lineage>
        <taxon>Bacteria</taxon>
        <taxon>Bacillati</taxon>
        <taxon>Bacillota</taxon>
        <taxon>Bacilli</taxon>
        <taxon>Bacillales</taxon>
        <taxon>Bacillaceae</taxon>
        <taxon>Marinococcus</taxon>
    </lineage>
</organism>
<dbReference type="Proteomes" id="UP000321051">
    <property type="component" value="Unassembled WGS sequence"/>
</dbReference>
<evidence type="ECO:0000259" key="1">
    <source>
        <dbReference type="Pfam" id="PF13518"/>
    </source>
</evidence>
<protein>
    <submittedName>
        <fullName evidence="2">Transposase</fullName>
    </submittedName>
</protein>
<evidence type="ECO:0000313" key="2">
    <source>
        <dbReference type="EMBL" id="GEK60364.1"/>
    </source>
</evidence>
<dbReference type="Pfam" id="PF13518">
    <property type="entry name" value="HTH_28"/>
    <property type="match status" value="1"/>
</dbReference>
<dbReference type="AlphaFoldDB" id="A0A510YAF9"/>
<proteinExistence type="predicted"/>
<dbReference type="OrthoDB" id="9781005at2"/>
<dbReference type="InterPro" id="IPR009057">
    <property type="entry name" value="Homeodomain-like_sf"/>
</dbReference>
<sequence>MKREVIRLKLEGQTSNQELMKQFGIKNESQIKTWVRWYKQGAFHRLAQPPGKQYIFGKGPDEETEIEQLRKKVAYYEMRDDLMGKANAIERTWFRKSPSK</sequence>
<reference evidence="2 3" key="1">
    <citation type="submission" date="2019-07" db="EMBL/GenBank/DDBJ databases">
        <title>Whole genome shotgun sequence of Marinococcus halophilus NBRC 102359.</title>
        <authorList>
            <person name="Hosoyama A."/>
            <person name="Uohara A."/>
            <person name="Ohji S."/>
            <person name="Ichikawa N."/>
        </authorList>
    </citation>
    <scope>NUCLEOTIDE SEQUENCE [LARGE SCALE GENOMIC DNA]</scope>
    <source>
        <strain evidence="2 3">NBRC 102359</strain>
    </source>
</reference>
<accession>A0A510YAF9</accession>
<comment type="caution">
    <text evidence="2">The sequence shown here is derived from an EMBL/GenBank/DDBJ whole genome shotgun (WGS) entry which is preliminary data.</text>
</comment>
<keyword evidence="3" id="KW-1185">Reference proteome</keyword>
<evidence type="ECO:0000313" key="3">
    <source>
        <dbReference type="Proteomes" id="UP000321051"/>
    </source>
</evidence>
<feature type="domain" description="Insertion element IS150 protein InsJ-like helix-turn-helix" evidence="1">
    <location>
        <begin position="1"/>
        <end position="52"/>
    </location>
</feature>